<dbReference type="OrthoDB" id="581621at2"/>
<dbReference type="Gene3D" id="2.130.10.10">
    <property type="entry name" value="YVTN repeat-like/Quinoprotein amine dehydrogenase"/>
    <property type="match status" value="1"/>
</dbReference>
<organism evidence="1 2">
    <name type="scientific">Motilibacter peucedani</name>
    <dbReference type="NCBI Taxonomy" id="598650"/>
    <lineage>
        <taxon>Bacteria</taxon>
        <taxon>Bacillati</taxon>
        <taxon>Actinomycetota</taxon>
        <taxon>Actinomycetes</taxon>
        <taxon>Motilibacterales</taxon>
        <taxon>Motilibacteraceae</taxon>
        <taxon>Motilibacter</taxon>
    </lineage>
</organism>
<dbReference type="InterPro" id="IPR015943">
    <property type="entry name" value="WD40/YVTN_repeat-like_dom_sf"/>
</dbReference>
<comment type="caution">
    <text evidence="1">The sequence shown here is derived from an EMBL/GenBank/DDBJ whole genome shotgun (WGS) entry which is preliminary data.</text>
</comment>
<sequence length="372" mass="37896">MHDHLDPPRRLTGSRASHLRRGLAAALAAGALVGLQVGLVTSPAQAAGKGAAHQGAYVQTDLVSDVPGRAQVTDPNLVNPWGVSFGPATPLWTANEGTATSTLYRGGAPGMPAAAVPLVVPTPPHSTGTVFNPTADAFALPDGTVSRFLFDDLGGSISAWAPGKPAATPVVTVPGASFTGLSVAVTEAGPRLYAADAAGNVVRVFDGSFRQVGELRSSGLPAGLSVYNVHVLGDSIYVTYAPPPGVESSVGGAIDLFKADGRFLRHLVIGGPLDGPWGLAIAPRHWGPFARDLLVGNEDSGQINAFNPRTGSYDGTVADASGMPITNDGLWGIAFGNGVIATPDTLIVAAGIDEYQHGLVAAITPTRVRAAD</sequence>
<reference evidence="1 2" key="1">
    <citation type="submission" date="2018-10" db="EMBL/GenBank/DDBJ databases">
        <title>Genomic Encyclopedia of Archaeal and Bacterial Type Strains, Phase II (KMG-II): from individual species to whole genera.</title>
        <authorList>
            <person name="Goeker M."/>
        </authorList>
    </citation>
    <scope>NUCLEOTIDE SEQUENCE [LARGE SCALE GENOMIC DNA]</scope>
    <source>
        <strain evidence="1 2">RP-AC37</strain>
    </source>
</reference>
<keyword evidence="2" id="KW-1185">Reference proteome</keyword>
<dbReference type="EMBL" id="RBWV01000010">
    <property type="protein sequence ID" value="RKS77605.1"/>
    <property type="molecule type" value="Genomic_DNA"/>
</dbReference>
<proteinExistence type="predicted"/>
<accession>A0A420XRU3</accession>
<dbReference type="InterPro" id="IPR017549">
    <property type="entry name" value="APMV_L690"/>
</dbReference>
<dbReference type="AlphaFoldDB" id="A0A420XRU3"/>
<dbReference type="NCBIfam" id="TIGR03118">
    <property type="entry name" value="PEPCTERM_chp_1"/>
    <property type="match status" value="1"/>
</dbReference>
<dbReference type="Proteomes" id="UP000281955">
    <property type="component" value="Unassembled WGS sequence"/>
</dbReference>
<dbReference type="RefSeq" id="WP_121192626.1">
    <property type="nucleotide sequence ID" value="NZ_RBWV01000010.1"/>
</dbReference>
<dbReference type="SUPFAM" id="SSF75011">
    <property type="entry name" value="3-carboxy-cis,cis-mucoante lactonizing enzyme"/>
    <property type="match status" value="1"/>
</dbReference>
<dbReference type="InParanoid" id="A0A420XRU3"/>
<evidence type="ECO:0000313" key="1">
    <source>
        <dbReference type="EMBL" id="RKS77605.1"/>
    </source>
</evidence>
<gene>
    <name evidence="1" type="ORF">CLV35_1299</name>
</gene>
<protein>
    <submittedName>
        <fullName evidence="1">Uncharacterized protein (TIGR03118 family)</fullName>
    </submittedName>
</protein>
<name>A0A420XRU3_9ACTN</name>
<evidence type="ECO:0000313" key="2">
    <source>
        <dbReference type="Proteomes" id="UP000281955"/>
    </source>
</evidence>